<feature type="domain" description="HD/PDEase" evidence="2">
    <location>
        <begin position="159"/>
        <end position="294"/>
    </location>
</feature>
<evidence type="ECO:0000313" key="4">
    <source>
        <dbReference type="Proteomes" id="UP001158066"/>
    </source>
</evidence>
<dbReference type="InterPro" id="IPR006674">
    <property type="entry name" value="HD_domain"/>
</dbReference>
<dbReference type="AlphaFoldDB" id="A0AA45WTZ8"/>
<protein>
    <submittedName>
        <fullName evidence="3">3'-5' exoribonuclease</fullName>
    </submittedName>
</protein>
<dbReference type="Gene3D" id="1.10.3210.10">
    <property type="entry name" value="Hypothetical protein af1432"/>
    <property type="match status" value="1"/>
</dbReference>
<dbReference type="CDD" id="cd00077">
    <property type="entry name" value="HDc"/>
    <property type="match status" value="1"/>
</dbReference>
<name>A0AA45WTZ8_9CLOT</name>
<dbReference type="InterPro" id="IPR003607">
    <property type="entry name" value="HD/PDEase_dom"/>
</dbReference>
<dbReference type="PANTHER" id="PTHR37294:SF1">
    <property type="entry name" value="3'-5' EXORIBONUCLEASE YHAM"/>
    <property type="match status" value="1"/>
</dbReference>
<sequence length="320" mass="37349">MTLKLNQITREHLNQELKLTLLLTSIEIKSARNGKSYADFQVQDQTQKTTLRFWDYQPHNSEPELPMIVDCAILVGEYREQLQLTLKKWESTTQTEITVDQLVRSSRWNPEKMQGWLRDYYEYIEAEHIRELIQRMVFEEPFYEKYCTYPAAKTVHHNFMYGILQHTLEVLKYVKMVAGTKKLTQRQVDRLLAMTFLHDWAKIIEYEPVPSESMTVEGRMLGHIFIGAHHTRNMMDTIPNFDDTDALIILNGILGHHGAYEWGSPVLPKTVEAQILHQADKLSGDIESILSFTEDQAARDDQFTDKLWNMGTDYFKGGIT</sequence>
<dbReference type="GO" id="GO:0016787">
    <property type="term" value="F:hydrolase activity"/>
    <property type="evidence" value="ECO:0007669"/>
    <property type="project" value="UniProtKB-KW"/>
</dbReference>
<evidence type="ECO:0000256" key="1">
    <source>
        <dbReference type="ARBA" id="ARBA00022801"/>
    </source>
</evidence>
<dbReference type="Proteomes" id="UP001158066">
    <property type="component" value="Unassembled WGS sequence"/>
</dbReference>
<dbReference type="SUPFAM" id="SSF109604">
    <property type="entry name" value="HD-domain/PDEase-like"/>
    <property type="match status" value="1"/>
</dbReference>
<gene>
    <name evidence="3" type="ORF">SAMN06296020_102239</name>
</gene>
<accession>A0AA45WTZ8</accession>
<evidence type="ECO:0000259" key="2">
    <source>
        <dbReference type="SMART" id="SM00471"/>
    </source>
</evidence>
<proteinExistence type="predicted"/>
<dbReference type="PANTHER" id="PTHR37294">
    <property type="entry name" value="3'-5' EXORIBONUCLEASE YHAM"/>
    <property type="match status" value="1"/>
</dbReference>
<reference evidence="3" key="1">
    <citation type="submission" date="2017-05" db="EMBL/GenBank/DDBJ databases">
        <authorList>
            <person name="Varghese N."/>
            <person name="Submissions S."/>
        </authorList>
    </citation>
    <scope>NUCLEOTIDE SEQUENCE</scope>
    <source>
        <strain evidence="3">Su22</strain>
    </source>
</reference>
<evidence type="ECO:0000313" key="3">
    <source>
        <dbReference type="EMBL" id="SMP44811.1"/>
    </source>
</evidence>
<dbReference type="EMBL" id="FXUF01000002">
    <property type="protein sequence ID" value="SMP44811.1"/>
    <property type="molecule type" value="Genomic_DNA"/>
</dbReference>
<dbReference type="InterPro" id="IPR050798">
    <property type="entry name" value="YhaM_exoribonuc/phosphodiest"/>
</dbReference>
<dbReference type="SMART" id="SM00471">
    <property type="entry name" value="HDc"/>
    <property type="match status" value="1"/>
</dbReference>
<dbReference type="Pfam" id="PF01966">
    <property type="entry name" value="HD"/>
    <property type="match status" value="1"/>
</dbReference>
<comment type="caution">
    <text evidence="3">The sequence shown here is derived from an EMBL/GenBank/DDBJ whole genome shotgun (WGS) entry which is preliminary data.</text>
</comment>
<keyword evidence="1" id="KW-0378">Hydrolase</keyword>
<keyword evidence="4" id="KW-1185">Reference proteome</keyword>
<dbReference type="GO" id="GO:0031125">
    <property type="term" value="P:rRNA 3'-end processing"/>
    <property type="evidence" value="ECO:0007669"/>
    <property type="project" value="TreeGrafter"/>
</dbReference>
<organism evidence="3 4">
    <name type="scientific">Anoxynatronum buryatiense</name>
    <dbReference type="NCBI Taxonomy" id="489973"/>
    <lineage>
        <taxon>Bacteria</taxon>
        <taxon>Bacillati</taxon>
        <taxon>Bacillota</taxon>
        <taxon>Clostridia</taxon>
        <taxon>Eubacteriales</taxon>
        <taxon>Clostridiaceae</taxon>
        <taxon>Anoxynatronum</taxon>
    </lineage>
</organism>
<dbReference type="RefSeq" id="WP_283408146.1">
    <property type="nucleotide sequence ID" value="NZ_FXUF01000002.1"/>
</dbReference>